<dbReference type="InterPro" id="IPR045864">
    <property type="entry name" value="aa-tRNA-synth_II/BPL/LPL"/>
</dbReference>
<evidence type="ECO:0000313" key="2">
    <source>
        <dbReference type="EMBL" id="SVD96335.1"/>
    </source>
</evidence>
<accession>A0A382ZMP2</accession>
<feature type="domain" description="Class II Histidinyl-tRNA synthetase (HisRS)-like catalytic core" evidence="1">
    <location>
        <begin position="8"/>
        <end position="67"/>
    </location>
</feature>
<dbReference type="Gene3D" id="3.30.930.10">
    <property type="entry name" value="Bira Bifunctional Protein, Domain 2"/>
    <property type="match status" value="1"/>
</dbReference>
<proteinExistence type="predicted"/>
<name>A0A382ZMP2_9ZZZZ</name>
<dbReference type="InterPro" id="IPR041715">
    <property type="entry name" value="HisRS-like_core"/>
</dbReference>
<dbReference type="PANTHER" id="PTHR11476:SF7">
    <property type="entry name" value="HISTIDINE--TRNA LIGASE"/>
    <property type="match status" value="1"/>
</dbReference>
<gene>
    <name evidence="2" type="ORF">METZ01_LOCUS449189</name>
</gene>
<protein>
    <recommendedName>
        <fullName evidence="1">Class II Histidinyl-tRNA synthetase (HisRS)-like catalytic core domain-containing protein</fullName>
    </recommendedName>
</protein>
<dbReference type="EMBL" id="UINC01184895">
    <property type="protein sequence ID" value="SVD96335.1"/>
    <property type="molecule type" value="Genomic_DNA"/>
</dbReference>
<dbReference type="SUPFAM" id="SSF55681">
    <property type="entry name" value="Class II aaRS and biotin synthetases"/>
    <property type="match status" value="1"/>
</dbReference>
<evidence type="ECO:0000259" key="1">
    <source>
        <dbReference type="Pfam" id="PF13393"/>
    </source>
</evidence>
<reference evidence="2" key="1">
    <citation type="submission" date="2018-05" db="EMBL/GenBank/DDBJ databases">
        <authorList>
            <person name="Lanie J.A."/>
            <person name="Ng W.-L."/>
            <person name="Kazmierczak K.M."/>
            <person name="Andrzejewski T.M."/>
            <person name="Davidsen T.M."/>
            <person name="Wayne K.J."/>
            <person name="Tettelin H."/>
            <person name="Glass J.I."/>
            <person name="Rusch D."/>
            <person name="Podicherti R."/>
            <person name="Tsui H.-C.T."/>
            <person name="Winkler M.E."/>
        </authorList>
    </citation>
    <scope>NUCLEOTIDE SEQUENCE</scope>
</reference>
<feature type="non-terminal residue" evidence="2">
    <location>
        <position position="69"/>
    </location>
</feature>
<organism evidence="2">
    <name type="scientific">marine metagenome</name>
    <dbReference type="NCBI Taxonomy" id="408172"/>
    <lineage>
        <taxon>unclassified sequences</taxon>
        <taxon>metagenomes</taxon>
        <taxon>ecological metagenomes</taxon>
    </lineage>
</organism>
<dbReference type="PANTHER" id="PTHR11476">
    <property type="entry name" value="HISTIDYL-TRNA SYNTHETASE"/>
    <property type="match status" value="1"/>
</dbReference>
<dbReference type="AlphaFoldDB" id="A0A382ZMP2"/>
<sequence length="69" mass="7914">MKLQTPKGTSDYIGERAKKLNKIIRAFQDSFELFGFNPIKTPTFEYASILKGKYGADEKSIYEFKDKGN</sequence>
<dbReference type="Pfam" id="PF13393">
    <property type="entry name" value="tRNA-synt_His"/>
    <property type="match status" value="1"/>
</dbReference>